<dbReference type="InterPro" id="IPR011011">
    <property type="entry name" value="Znf_FYVE_PHD"/>
</dbReference>
<dbReference type="CDD" id="cd22078">
    <property type="entry name" value="WH2_Spire1_r2-like"/>
    <property type="match status" value="1"/>
</dbReference>
<comment type="function">
    <text evidence="18">Acts as an actin nucleation factor, remains associated with the slow-growing pointed end of the new filament. Involved in intracellular vesicle transport along actin fibers, providing a novel link between actin cytoskeleton dynamics and intracellular transport. Required for asymmetric spindle positioning and asymmetric cell division during meiosis. Required for normal formation of the cleavage furrow and for polar body extrusion during female germ cell meiosis. Also acts in the nucleus: together with FMN2, promotes assembly of nuclear actin filaments in response to DNA damage in order to facilitate movement of chromatin and repair factors after DNA damage. In addition, promotes innate immune signaling downstream of dsRNA sensing. Mechanistically, contributes to IRF3 phosphorylation and activation downstream of MAVS and upstream of TBK1.</text>
</comment>
<dbReference type="Pfam" id="PF16474">
    <property type="entry name" value="KIND"/>
    <property type="match status" value="1"/>
</dbReference>
<keyword evidence="16" id="KW-0206">Cytoskeleton</keyword>
<evidence type="ECO:0000256" key="4">
    <source>
        <dbReference type="ARBA" id="ARBA00004514"/>
    </source>
</evidence>
<evidence type="ECO:0000256" key="17">
    <source>
        <dbReference type="ARBA" id="ARBA00023329"/>
    </source>
</evidence>
<dbReference type="GO" id="GO:0003779">
    <property type="term" value="F:actin binding"/>
    <property type="evidence" value="ECO:0007669"/>
    <property type="project" value="UniProtKB-KW"/>
</dbReference>
<sequence length="642" mass="73693">MANTVETDGSNDEGYEAADEGMEDEDDEKRKVSAIRSYRDVMKLCAAHLPTESEAPNHYQAVCRALFTETMELHTFLTKIKSAKENLKKIQEMEKSDESSTDLDELKNADWARFWVQVMRDLRNGVKLKKVQERQYNPLPIEYQLTPYEMLMDDIRSKRYTLRKVMVNGDIPPRLKKSAHEIILDFIRSRPPLNPASARKLKPTPPRPRSLHERILEEIKAERKLRPISPEESRRSRLDVTTLKSPENVIESSVVNGDLTSSTKENSLSATQQVPVQRKKRLKAPTLAELGSSDSEEETVHKSTSSSSVSPSFLGDPLLETMSTRKKPPKFLPISSTPQPERRQPPQRRHSIEKETPTNVRQFLPPSKQSSRSLVPGITSIWPRTPFRPLFSTIQTASLLSSHPFEAAMFGVAGAMYYLCERAFTSRWKSSKEEFCYPVECLALTVEEVMHIRQVLVKAELEKYQQYKDVYTALKKGKLCFCCRIRRFSFFTWSYTCQFCKRPVCSQCCKKMRLPSKPYSTLPIFSLGPSALQRGESFMRPEKPSISHHRPLRSFARFSSRSKSVDKSDEELQFPKDLVEDWSTTEVCVDCKKFISEIISSSRRSLVLANKRARLKRKTQSFYVSSPGPAEYCPSERTINEI</sequence>
<evidence type="ECO:0000256" key="18">
    <source>
        <dbReference type="ARBA" id="ARBA00054145"/>
    </source>
</evidence>
<dbReference type="GO" id="GO:0005856">
    <property type="term" value="C:cytoskeleton"/>
    <property type="evidence" value="ECO:0007669"/>
    <property type="project" value="UniProtKB-SubCell"/>
</dbReference>
<evidence type="ECO:0000313" key="23">
    <source>
        <dbReference type="Ensembl" id="ENSLAFP00000013622.3"/>
    </source>
</evidence>
<evidence type="ECO:0000256" key="9">
    <source>
        <dbReference type="ARBA" id="ARBA00022475"/>
    </source>
</evidence>
<dbReference type="FunCoup" id="G3TGK9">
    <property type="interactions" value="187"/>
</dbReference>
<evidence type="ECO:0000256" key="14">
    <source>
        <dbReference type="ARBA" id="ARBA00023136"/>
    </source>
</evidence>
<accession>G3TGK9</accession>
<keyword evidence="11" id="KW-0597">Phosphoprotein</keyword>
<dbReference type="GO" id="GO:0005654">
    <property type="term" value="C:nucleoplasm"/>
    <property type="evidence" value="ECO:0007669"/>
    <property type="project" value="Ensembl"/>
</dbReference>
<gene>
    <name evidence="23" type="primary">SPIRE1</name>
</gene>
<dbReference type="GO" id="GO:0008017">
    <property type="term" value="F:microtubule binding"/>
    <property type="evidence" value="ECO:0007669"/>
    <property type="project" value="TreeGrafter"/>
</dbReference>
<dbReference type="GO" id="GO:0032154">
    <property type="term" value="C:cleavage furrow"/>
    <property type="evidence" value="ECO:0007669"/>
    <property type="project" value="UniProtKB-SubCell"/>
</dbReference>
<comment type="subunit">
    <text evidence="19">Interacts with FMN2.</text>
</comment>
<evidence type="ECO:0000256" key="20">
    <source>
        <dbReference type="ARBA" id="ARBA00072350"/>
    </source>
</evidence>
<dbReference type="GO" id="GO:0005938">
    <property type="term" value="C:cell cortex"/>
    <property type="evidence" value="ECO:0007669"/>
    <property type="project" value="TreeGrafter"/>
</dbReference>
<dbReference type="GO" id="GO:0005829">
    <property type="term" value="C:cytosol"/>
    <property type="evidence" value="ECO:0007669"/>
    <property type="project" value="UniProtKB-SubCell"/>
</dbReference>
<keyword evidence="15" id="KW-0009">Actin-binding</keyword>
<keyword evidence="13" id="KW-0653">Protein transport</keyword>
<dbReference type="GO" id="GO:0090141">
    <property type="term" value="P:positive regulation of mitochondrial fission"/>
    <property type="evidence" value="ECO:0007669"/>
    <property type="project" value="Ensembl"/>
</dbReference>
<dbReference type="GO" id="GO:0040038">
    <property type="term" value="P:polar body extrusion after meiotic divisions"/>
    <property type="evidence" value="ECO:0007669"/>
    <property type="project" value="TreeGrafter"/>
</dbReference>
<dbReference type="InterPro" id="IPR029905">
    <property type="entry name" value="Spir-1_FYVE-rel_dom"/>
</dbReference>
<evidence type="ECO:0000256" key="1">
    <source>
        <dbReference type="ARBA" id="ARBA00004180"/>
    </source>
</evidence>
<evidence type="ECO:0000256" key="3">
    <source>
        <dbReference type="ARBA" id="ARBA00004413"/>
    </source>
</evidence>
<dbReference type="GO" id="GO:0005741">
    <property type="term" value="C:mitochondrial outer membrane"/>
    <property type="evidence" value="ECO:0007669"/>
    <property type="project" value="Ensembl"/>
</dbReference>
<reference evidence="23 24" key="1">
    <citation type="submission" date="2009-06" db="EMBL/GenBank/DDBJ databases">
        <title>The Genome Sequence of Loxodonta africana (African elephant).</title>
        <authorList>
            <person name="Di Palma F."/>
            <person name="Heiman D."/>
            <person name="Young S."/>
            <person name="Johnson J."/>
            <person name="Lander E.S."/>
            <person name="Lindblad-Toh K."/>
        </authorList>
    </citation>
    <scope>NUCLEOTIDE SEQUENCE [LARGE SCALE GENOMIC DNA]</scope>
    <source>
        <strain evidence="23 24">Isolate ISIS603380</strain>
    </source>
</reference>
<feature type="region of interest" description="Disordered" evidence="21">
    <location>
        <begin position="254"/>
        <end position="372"/>
    </location>
</feature>
<evidence type="ECO:0000256" key="7">
    <source>
        <dbReference type="ARBA" id="ARBA00010956"/>
    </source>
</evidence>
<evidence type="ECO:0000256" key="6">
    <source>
        <dbReference type="ARBA" id="ARBA00004626"/>
    </source>
</evidence>
<name>G3TGK9_LOXAF</name>
<reference evidence="23" key="2">
    <citation type="submission" date="2025-08" db="UniProtKB">
        <authorList>
            <consortium name="Ensembl"/>
        </authorList>
    </citation>
    <scope>IDENTIFICATION</scope>
    <source>
        <strain evidence="23">Isolate ISIS603380</strain>
    </source>
</reference>
<feature type="region of interest" description="Disordered" evidence="21">
    <location>
        <begin position="1"/>
        <end position="31"/>
    </location>
</feature>
<dbReference type="GO" id="GO:0070649">
    <property type="term" value="P:formin-nucleated actin cable assembly"/>
    <property type="evidence" value="ECO:0007669"/>
    <property type="project" value="Ensembl"/>
</dbReference>
<keyword evidence="14" id="KW-0472">Membrane</keyword>
<dbReference type="GO" id="GO:0036089">
    <property type="term" value="P:cleavage furrow formation"/>
    <property type="evidence" value="ECO:0007669"/>
    <property type="project" value="TreeGrafter"/>
</dbReference>
<dbReference type="GeneTree" id="ENSGT00390000003058"/>
<comment type="similarity">
    <text evidence="7">Belongs to the spire family.</text>
</comment>
<dbReference type="SUPFAM" id="SSF57903">
    <property type="entry name" value="FYVE/PHD zinc finger"/>
    <property type="match status" value="1"/>
</dbReference>
<dbReference type="CDD" id="cd22080">
    <property type="entry name" value="WH2_Spire1_r4"/>
    <property type="match status" value="1"/>
</dbReference>
<keyword evidence="10" id="KW-0963">Cytoplasm</keyword>
<dbReference type="OMA" id="GPPRMCT"/>
<dbReference type="GO" id="GO:0030041">
    <property type="term" value="P:actin filament polymerization"/>
    <property type="evidence" value="ECO:0007669"/>
    <property type="project" value="TreeGrafter"/>
</dbReference>
<dbReference type="GO" id="GO:0048193">
    <property type="term" value="P:Golgi vesicle transport"/>
    <property type="evidence" value="ECO:0007669"/>
    <property type="project" value="TreeGrafter"/>
</dbReference>
<evidence type="ECO:0000256" key="2">
    <source>
        <dbReference type="ARBA" id="ARBA00004245"/>
    </source>
</evidence>
<dbReference type="GO" id="GO:2000781">
    <property type="term" value="P:positive regulation of double-strand break repair"/>
    <property type="evidence" value="ECO:0007669"/>
    <property type="project" value="Ensembl"/>
</dbReference>
<evidence type="ECO:0000256" key="19">
    <source>
        <dbReference type="ARBA" id="ARBA00065732"/>
    </source>
</evidence>
<feature type="compositionally biased region" description="Acidic residues" evidence="21">
    <location>
        <begin position="9"/>
        <end position="27"/>
    </location>
</feature>
<dbReference type="Gene3D" id="1.10.510.10">
    <property type="entry name" value="Transferase(Phosphotransferase) domain 1"/>
    <property type="match status" value="1"/>
</dbReference>
<feature type="compositionally biased region" description="Polar residues" evidence="21">
    <location>
        <begin position="254"/>
        <end position="275"/>
    </location>
</feature>
<dbReference type="Ensembl" id="ENSLAFT00000016232.3">
    <property type="protein sequence ID" value="ENSLAFP00000013622.3"/>
    <property type="gene ID" value="ENSLAFG00000016231.3"/>
</dbReference>
<dbReference type="eggNOG" id="ENOG502QQPN">
    <property type="taxonomic scope" value="Eukaryota"/>
</dbReference>
<evidence type="ECO:0000256" key="15">
    <source>
        <dbReference type="ARBA" id="ARBA00023203"/>
    </source>
</evidence>
<evidence type="ECO:0000256" key="10">
    <source>
        <dbReference type="ARBA" id="ARBA00022490"/>
    </source>
</evidence>
<feature type="compositionally biased region" description="Polar residues" evidence="21">
    <location>
        <begin position="357"/>
        <end position="372"/>
    </location>
</feature>
<dbReference type="PANTHER" id="PTHR21345">
    <property type="entry name" value="SPIRE"/>
    <property type="match status" value="1"/>
</dbReference>
<reference evidence="23" key="3">
    <citation type="submission" date="2025-09" db="UniProtKB">
        <authorList>
            <consortium name="Ensembl"/>
        </authorList>
    </citation>
    <scope>IDENTIFICATION</scope>
    <source>
        <strain evidence="23">Isolate ISIS603380</strain>
    </source>
</reference>
<keyword evidence="9" id="KW-1003">Cell membrane</keyword>
<dbReference type="PROSITE" id="PS51377">
    <property type="entry name" value="KIND"/>
    <property type="match status" value="1"/>
</dbReference>
<dbReference type="InterPro" id="IPR029901">
    <property type="entry name" value="Spire"/>
</dbReference>
<dbReference type="CDD" id="cd22065">
    <property type="entry name" value="WH2_Spire_1-2_r1"/>
    <property type="match status" value="1"/>
</dbReference>
<keyword evidence="8" id="KW-0813">Transport</keyword>
<feature type="compositionally biased region" description="Basic and acidic residues" evidence="21">
    <location>
        <begin position="340"/>
        <end position="356"/>
    </location>
</feature>
<dbReference type="FunFam" id="1.10.510.10:FF:000628">
    <property type="entry name" value="protein spire homolog 1 isoform X1"/>
    <property type="match status" value="1"/>
</dbReference>
<keyword evidence="17" id="KW-0968">Cytoplasmic vesicle</keyword>
<dbReference type="InParanoid" id="G3TGK9"/>
<dbReference type="GO" id="GO:0045010">
    <property type="term" value="P:actin nucleation"/>
    <property type="evidence" value="ECO:0007669"/>
    <property type="project" value="InterPro"/>
</dbReference>
<dbReference type="GO" id="GO:0030659">
    <property type="term" value="C:cytoplasmic vesicle membrane"/>
    <property type="evidence" value="ECO:0007669"/>
    <property type="project" value="UniProtKB-SubCell"/>
</dbReference>
<evidence type="ECO:0000256" key="8">
    <source>
        <dbReference type="ARBA" id="ARBA00022448"/>
    </source>
</evidence>
<proteinExistence type="inferred from homology"/>
<evidence type="ECO:0000259" key="22">
    <source>
        <dbReference type="PROSITE" id="PS51377"/>
    </source>
</evidence>
<dbReference type="InterPro" id="IPR011019">
    <property type="entry name" value="KIND_dom"/>
</dbReference>
<protein>
    <recommendedName>
        <fullName evidence="20">Protein spire homolog 1</fullName>
    </recommendedName>
</protein>
<dbReference type="GO" id="GO:0051295">
    <property type="term" value="P:establishment of meiotic spindle localization"/>
    <property type="evidence" value="ECO:0007669"/>
    <property type="project" value="Ensembl"/>
</dbReference>
<dbReference type="CDD" id="cd15767">
    <property type="entry name" value="FYVE_SPIR1"/>
    <property type="match status" value="1"/>
</dbReference>
<keyword evidence="12" id="KW-0677">Repeat</keyword>
<keyword evidence="24" id="KW-1185">Reference proteome</keyword>
<organism evidence="23 24">
    <name type="scientific">Loxodonta africana</name>
    <name type="common">African elephant</name>
    <dbReference type="NCBI Taxonomy" id="9785"/>
    <lineage>
        <taxon>Eukaryota</taxon>
        <taxon>Metazoa</taxon>
        <taxon>Chordata</taxon>
        <taxon>Craniata</taxon>
        <taxon>Vertebrata</taxon>
        <taxon>Euteleostomi</taxon>
        <taxon>Mammalia</taxon>
        <taxon>Eutheria</taxon>
        <taxon>Afrotheria</taxon>
        <taxon>Proboscidea</taxon>
        <taxon>Elephantidae</taxon>
        <taxon>Loxodonta</taxon>
    </lineage>
</organism>
<evidence type="ECO:0000256" key="21">
    <source>
        <dbReference type="SAM" id="MobiDB-lite"/>
    </source>
</evidence>
<dbReference type="GO" id="GO:0051639">
    <property type="term" value="P:actin filament network formation"/>
    <property type="evidence" value="ECO:0007669"/>
    <property type="project" value="TreeGrafter"/>
</dbReference>
<feature type="domain" description="KIND" evidence="22">
    <location>
        <begin position="1"/>
        <end position="73"/>
    </location>
</feature>
<evidence type="ECO:0000256" key="16">
    <source>
        <dbReference type="ARBA" id="ARBA00023212"/>
    </source>
</evidence>
<feature type="compositionally biased region" description="Low complexity" evidence="21">
    <location>
        <begin position="302"/>
        <end position="312"/>
    </location>
</feature>
<comment type="subcellular location">
    <subcellularLocation>
        <location evidence="3">Cell membrane</location>
        <topology evidence="3">Peripheral membrane protein</topology>
        <orientation evidence="3">Cytoplasmic side</orientation>
    </subcellularLocation>
    <subcellularLocation>
        <location evidence="6">Cleavage furrow</location>
    </subcellularLocation>
    <subcellularLocation>
        <location evidence="2">Cytoplasm</location>
        <location evidence="2">Cytoskeleton</location>
    </subcellularLocation>
    <subcellularLocation>
        <location evidence="4">Cytoplasm</location>
        <location evidence="4">Cytosol</location>
    </subcellularLocation>
    <subcellularLocation>
        <location evidence="5">Cytoplasm</location>
        <location evidence="5">Perinuclear region</location>
    </subcellularLocation>
    <subcellularLocation>
        <location evidence="1">Cytoplasmic vesicle membrane</location>
        <topology evidence="1">Peripheral membrane protein</topology>
        <orientation evidence="1">Cytoplasmic side</orientation>
    </subcellularLocation>
</comment>
<dbReference type="STRING" id="9785.ENSLAFP00000013622"/>
<dbReference type="GO" id="GO:0048471">
    <property type="term" value="C:perinuclear region of cytoplasm"/>
    <property type="evidence" value="ECO:0007669"/>
    <property type="project" value="UniProtKB-SubCell"/>
</dbReference>
<evidence type="ECO:0000256" key="13">
    <source>
        <dbReference type="ARBA" id="ARBA00022927"/>
    </source>
</evidence>
<evidence type="ECO:0000256" key="5">
    <source>
        <dbReference type="ARBA" id="ARBA00004556"/>
    </source>
</evidence>
<dbReference type="GO" id="GO:0015031">
    <property type="term" value="P:protein transport"/>
    <property type="evidence" value="ECO:0007669"/>
    <property type="project" value="UniProtKB-KW"/>
</dbReference>
<evidence type="ECO:0000256" key="12">
    <source>
        <dbReference type="ARBA" id="ARBA00022737"/>
    </source>
</evidence>
<dbReference type="AlphaFoldDB" id="G3TGK9"/>
<evidence type="ECO:0000256" key="11">
    <source>
        <dbReference type="ARBA" id="ARBA00022553"/>
    </source>
</evidence>
<evidence type="ECO:0000313" key="24">
    <source>
        <dbReference type="Proteomes" id="UP000007646"/>
    </source>
</evidence>
<dbReference type="Proteomes" id="UP000007646">
    <property type="component" value="Unassembled WGS sequence"/>
</dbReference>
<dbReference type="PANTHER" id="PTHR21345:SF8">
    <property type="entry name" value="PROTEIN SPIRE HOMOLOG 1"/>
    <property type="match status" value="1"/>
</dbReference>